<name>A0ABT5DP73_9BACT</name>
<dbReference type="RefSeq" id="WP_272145645.1">
    <property type="nucleotide sequence ID" value="NZ_JAQNDM010000002.1"/>
</dbReference>
<dbReference type="Proteomes" id="UP001221838">
    <property type="component" value="Unassembled WGS sequence"/>
</dbReference>
<feature type="transmembrane region" description="Helical" evidence="2">
    <location>
        <begin position="209"/>
        <end position="235"/>
    </location>
</feature>
<keyword evidence="4" id="KW-1185">Reference proteome</keyword>
<keyword evidence="2" id="KW-0472">Membrane</keyword>
<feature type="region of interest" description="Disordered" evidence="1">
    <location>
        <begin position="331"/>
        <end position="358"/>
    </location>
</feature>
<organism evidence="3 4">
    <name type="scientific">Stigmatella ashevillensis</name>
    <dbReference type="NCBI Taxonomy" id="2995309"/>
    <lineage>
        <taxon>Bacteria</taxon>
        <taxon>Pseudomonadati</taxon>
        <taxon>Myxococcota</taxon>
        <taxon>Myxococcia</taxon>
        <taxon>Myxococcales</taxon>
        <taxon>Cystobacterineae</taxon>
        <taxon>Archangiaceae</taxon>
        <taxon>Stigmatella</taxon>
    </lineage>
</organism>
<gene>
    <name evidence="3" type="ORF">POL68_41335</name>
</gene>
<dbReference type="EMBL" id="JAQNDM010000002">
    <property type="protein sequence ID" value="MDC0714965.1"/>
    <property type="molecule type" value="Genomic_DNA"/>
</dbReference>
<evidence type="ECO:0000313" key="3">
    <source>
        <dbReference type="EMBL" id="MDC0714965.1"/>
    </source>
</evidence>
<accession>A0ABT5DP73</accession>
<feature type="transmembrane region" description="Helical" evidence="2">
    <location>
        <begin position="284"/>
        <end position="312"/>
    </location>
</feature>
<feature type="compositionally biased region" description="Pro residues" evidence="1">
    <location>
        <begin position="336"/>
        <end position="357"/>
    </location>
</feature>
<protein>
    <recommendedName>
        <fullName evidence="5">B box-type domain-containing protein</fullName>
    </recommendedName>
</protein>
<evidence type="ECO:0008006" key="5">
    <source>
        <dbReference type="Google" id="ProtNLM"/>
    </source>
</evidence>
<dbReference type="SUPFAM" id="SSF48452">
    <property type="entry name" value="TPR-like"/>
    <property type="match status" value="1"/>
</dbReference>
<feature type="transmembrane region" description="Helical" evidence="2">
    <location>
        <begin position="255"/>
        <end position="272"/>
    </location>
</feature>
<evidence type="ECO:0000313" key="4">
    <source>
        <dbReference type="Proteomes" id="UP001221838"/>
    </source>
</evidence>
<keyword evidence="2" id="KW-0812">Transmembrane</keyword>
<dbReference type="Gene3D" id="1.25.40.10">
    <property type="entry name" value="Tetratricopeptide repeat domain"/>
    <property type="match status" value="1"/>
</dbReference>
<reference evidence="3 4" key="1">
    <citation type="submission" date="2022-11" db="EMBL/GenBank/DDBJ databases">
        <title>Minimal conservation of predation-associated metabolite biosynthetic gene clusters underscores biosynthetic potential of Myxococcota including descriptions for ten novel species: Archangium lansinium sp. nov., Myxococcus landrumus sp. nov., Nannocystis bai.</title>
        <authorList>
            <person name="Ahearne A."/>
            <person name="Stevens C."/>
            <person name="Dowd S."/>
        </authorList>
    </citation>
    <scope>NUCLEOTIDE SEQUENCE [LARGE SCALE GENOMIC DNA]</scope>
    <source>
        <strain evidence="3 4">NCWAL01</strain>
    </source>
</reference>
<proteinExistence type="predicted"/>
<dbReference type="InterPro" id="IPR011990">
    <property type="entry name" value="TPR-like_helical_dom_sf"/>
</dbReference>
<feature type="transmembrane region" description="Helical" evidence="2">
    <location>
        <begin position="77"/>
        <end position="99"/>
    </location>
</feature>
<feature type="transmembrane region" description="Helical" evidence="2">
    <location>
        <begin position="111"/>
        <end position="130"/>
    </location>
</feature>
<keyword evidence="2" id="KW-1133">Transmembrane helix</keyword>
<evidence type="ECO:0000256" key="2">
    <source>
        <dbReference type="SAM" id="Phobius"/>
    </source>
</evidence>
<feature type="transmembrane region" description="Helical" evidence="2">
    <location>
        <begin position="151"/>
        <end position="172"/>
    </location>
</feature>
<sequence>MHDTSPGSCQSHPSAAAGWSCDACQARLCPECVIRRRAISTEYLSCALCQGRAEPILIHRASVPLAVRLRRAWRYPFSPSGIPVLLALSAILAVLRWAMVETFLLLKWMPAVLWLGVFWSSFFSIVRSTARGDPGLDVPDYSDIYQDCVAPALRGLVATSVVWLPAVIYLLFFKDWDVRGPVTELSNTPAFYVTGGQPTLAWDKVFSDLFLGLLILGGFAYLPLVLMLAATGNGLLQMLNPLTVFRAAVRLGKDYALVLGALALLCGVMVLGHRVAAGIRWLNLAFVCAWAAEFVTCIAPVLMAHVLGLLLYTRGDSLGYGDPRDYRVPALGLVPPGAPEPSPTENPTPPAPAPPSNEPLQALATAVEARDAQKALALYAGLQATPLSKQVTAEHHFFVGQSATARGEYTLAVQALESAADVAPEGPLASRALVLLARVYAERLQDSVRAESLYRYVLHRYPDTDAARFAQKHLPRPTA</sequence>
<evidence type="ECO:0000256" key="1">
    <source>
        <dbReference type="SAM" id="MobiDB-lite"/>
    </source>
</evidence>
<comment type="caution">
    <text evidence="3">The sequence shown here is derived from an EMBL/GenBank/DDBJ whole genome shotgun (WGS) entry which is preliminary data.</text>
</comment>